<dbReference type="GO" id="GO:0003824">
    <property type="term" value="F:catalytic activity"/>
    <property type="evidence" value="ECO:0007669"/>
    <property type="project" value="UniProtKB-ARBA"/>
</dbReference>
<feature type="domain" description="AB hydrolase-1" evidence="1">
    <location>
        <begin position="92"/>
        <end position="162"/>
    </location>
</feature>
<dbReference type="InterPro" id="IPR029058">
    <property type="entry name" value="AB_hydrolase_fold"/>
</dbReference>
<sequence>MSERLTAGDLDRLDDVDPENEFTLLEDTAGDAGLDWHGPPPVGRRWFNPTTGGHLSAVVWGPGPPQVVFVHDAGRSARQWDAVILALGLPAASLDLPGHGRSNWRRDGRYEPARLAAAVGEAIASFAPHARLVAGSGLGGLTALAVAARRPKLVRRLVLLDTLPGAGRARRRVAGDAPASRTDAIRQLASTFLPDAQGLRGAGSPSGVQGRSAAGGLRGAEGFLWREVLFGTVGEPDGSWAWRHDPAVAAASYDPSPLWEHLAGAAPTVVHGAGWLSSDDLDVLARRAPRARIVAVDGGDSDLETQQPVVLTAHLLDVLAAAQTSTAPAGTDATTLTNGQGART</sequence>
<dbReference type="Pfam" id="PF00561">
    <property type="entry name" value="Abhydrolase_1"/>
    <property type="match status" value="1"/>
</dbReference>
<name>A0A1C3PGB3_9ACTN</name>
<dbReference type="Gene3D" id="3.40.50.1820">
    <property type="entry name" value="alpha/beta hydrolase"/>
    <property type="match status" value="1"/>
</dbReference>
<protein>
    <recommendedName>
        <fullName evidence="1">AB hydrolase-1 domain-containing protein</fullName>
    </recommendedName>
</protein>
<gene>
    <name evidence="2" type="ORF">FDG2_6150</name>
</gene>
<dbReference type="EMBL" id="FLUV01002534">
    <property type="protein sequence ID" value="SBW28893.1"/>
    <property type="molecule type" value="Genomic_DNA"/>
</dbReference>
<dbReference type="InterPro" id="IPR000073">
    <property type="entry name" value="AB_hydrolase_1"/>
</dbReference>
<reference evidence="3" key="1">
    <citation type="submission" date="2016-02" db="EMBL/GenBank/DDBJ databases">
        <authorList>
            <person name="Wibberg D."/>
        </authorList>
    </citation>
    <scope>NUCLEOTIDE SEQUENCE [LARGE SCALE GENOMIC DNA]</scope>
</reference>
<dbReference type="PANTHER" id="PTHR46438:SF11">
    <property type="entry name" value="LIPASE-RELATED"/>
    <property type="match status" value="1"/>
</dbReference>
<dbReference type="Proteomes" id="UP000199013">
    <property type="component" value="Unassembled WGS sequence"/>
</dbReference>
<keyword evidence="3" id="KW-1185">Reference proteome</keyword>
<accession>A0A1C3PGB3</accession>
<evidence type="ECO:0000259" key="1">
    <source>
        <dbReference type="Pfam" id="PF00561"/>
    </source>
</evidence>
<evidence type="ECO:0000313" key="2">
    <source>
        <dbReference type="EMBL" id="SBW28893.1"/>
    </source>
</evidence>
<dbReference type="SUPFAM" id="SSF53474">
    <property type="entry name" value="alpha/beta-Hydrolases"/>
    <property type="match status" value="1"/>
</dbReference>
<organism evidence="2 3">
    <name type="scientific">Candidatus Protofrankia californiensis</name>
    <dbReference type="NCBI Taxonomy" id="1839754"/>
    <lineage>
        <taxon>Bacteria</taxon>
        <taxon>Bacillati</taxon>
        <taxon>Actinomycetota</taxon>
        <taxon>Actinomycetes</taxon>
        <taxon>Frankiales</taxon>
        <taxon>Frankiaceae</taxon>
        <taxon>Protofrankia</taxon>
    </lineage>
</organism>
<evidence type="ECO:0000313" key="3">
    <source>
        <dbReference type="Proteomes" id="UP000199013"/>
    </source>
</evidence>
<dbReference type="PRINTS" id="PR00111">
    <property type="entry name" value="ABHYDROLASE"/>
</dbReference>
<proteinExistence type="predicted"/>
<dbReference type="AlphaFoldDB" id="A0A1C3PGB3"/>
<dbReference type="PANTHER" id="PTHR46438">
    <property type="entry name" value="ALPHA/BETA-HYDROLASES SUPERFAMILY PROTEIN"/>
    <property type="match status" value="1"/>
</dbReference>